<reference evidence="12 13" key="1">
    <citation type="journal article" date="2004" name="Nature">
        <title>Genome evolution in yeasts.</title>
        <authorList>
            <consortium name="Genolevures"/>
            <person name="Dujon B."/>
            <person name="Sherman D."/>
            <person name="Fischer G."/>
            <person name="Durrens P."/>
            <person name="Casaregola S."/>
            <person name="Lafontaine I."/>
            <person name="de Montigny J."/>
            <person name="Marck C."/>
            <person name="Neuveglise C."/>
            <person name="Talla E."/>
            <person name="Goffard N."/>
            <person name="Frangeul L."/>
            <person name="Aigle M."/>
            <person name="Anthouard V."/>
            <person name="Babour A."/>
            <person name="Barbe V."/>
            <person name="Barnay S."/>
            <person name="Blanchin S."/>
            <person name="Beckerich J.M."/>
            <person name="Beyne E."/>
            <person name="Bleykasten C."/>
            <person name="Boisrame A."/>
            <person name="Boyer J."/>
            <person name="Cattolico L."/>
            <person name="Confanioleri F."/>
            <person name="de Daruvar A."/>
            <person name="Despons L."/>
            <person name="Fabre E."/>
            <person name="Fairhead C."/>
            <person name="Ferry-Dumazet H."/>
            <person name="Groppi A."/>
            <person name="Hantraye F."/>
            <person name="Hennequin C."/>
            <person name="Jauniaux N."/>
            <person name="Joyet P."/>
            <person name="Kachouri R."/>
            <person name="Kerrest A."/>
            <person name="Koszul R."/>
            <person name="Lemaire M."/>
            <person name="Lesur I."/>
            <person name="Ma L."/>
            <person name="Muller H."/>
            <person name="Nicaud J.M."/>
            <person name="Nikolski M."/>
            <person name="Oztas S."/>
            <person name="Ozier-Kalogeropoulos O."/>
            <person name="Pellenz S."/>
            <person name="Potier S."/>
            <person name="Richard G.F."/>
            <person name="Straub M.L."/>
            <person name="Suleau A."/>
            <person name="Swennene D."/>
            <person name="Tekaia F."/>
            <person name="Wesolowski-Louvel M."/>
            <person name="Westhof E."/>
            <person name="Wirth B."/>
            <person name="Zeniou-Meyer M."/>
            <person name="Zivanovic I."/>
            <person name="Bolotin-Fukuhara M."/>
            <person name="Thierry A."/>
            <person name="Bouchier C."/>
            <person name="Caudron B."/>
            <person name="Scarpelli C."/>
            <person name="Gaillardin C."/>
            <person name="Weissenbach J."/>
            <person name="Wincker P."/>
            <person name="Souciet J.L."/>
        </authorList>
    </citation>
    <scope>NUCLEOTIDE SEQUENCE [LARGE SCALE GENOMIC DNA]</scope>
    <source>
        <strain evidence="13">ATCC 2001 / BCRC 20586 / JCM 3761 / NBRC 0622 / NRRL Y-65 / CBS 138</strain>
    </source>
</reference>
<comment type="catalytic activity">
    <reaction evidence="9 10">
        <text>D-sedoheptulose 7-phosphate + D-glyceraldehyde 3-phosphate = D-erythrose 4-phosphate + beta-D-fructose 6-phosphate</text>
        <dbReference type="Rhea" id="RHEA:17053"/>
        <dbReference type="ChEBI" id="CHEBI:16897"/>
        <dbReference type="ChEBI" id="CHEBI:57483"/>
        <dbReference type="ChEBI" id="CHEBI:57634"/>
        <dbReference type="ChEBI" id="CHEBI:59776"/>
        <dbReference type="EC" id="2.2.1.2"/>
    </reaction>
</comment>
<evidence type="ECO:0000256" key="2">
    <source>
        <dbReference type="ARBA" id="ARBA00004857"/>
    </source>
</evidence>
<evidence type="ECO:0000256" key="4">
    <source>
        <dbReference type="ARBA" id="ARBA00013151"/>
    </source>
</evidence>
<dbReference type="FunFam" id="3.20.20.70:FF:000088">
    <property type="entry name" value="Transaldolase"/>
    <property type="match status" value="1"/>
</dbReference>
<evidence type="ECO:0000256" key="1">
    <source>
        <dbReference type="ARBA" id="ARBA00003518"/>
    </source>
</evidence>
<dbReference type="Proteomes" id="UP000002428">
    <property type="component" value="Chromosome K"/>
</dbReference>
<evidence type="ECO:0000256" key="10">
    <source>
        <dbReference type="RuleBase" id="RU000501"/>
    </source>
</evidence>
<sequence>MSTENGGNSTLENLRNAGTNVVTDTGEFELISKFKPRDSTTNPSLILAATKNPNYASLIDVAIDYAKAKGGTIEQQTNNAADRLLVEFGKRITDLIPGVVSTEVDARLSFDKKGTVDKALQIIKLYEENGVSKDRVLIKIASTWEGIQAARELEAQHGIHCNLTLLFNFTQAVACAEANVTLISPFIARVLDWYKANTKNDYNIENHPGVLFVKKTYNYYKKHGYKTIIMGASFRTLDEIRALAGLDNATLGIPLLENLQNSTEKIDRVLTPEGAQKDGVDMITLIDDEAKYRYEFNSDAMAVEKLADGIRTFAKDTNTLYSLLRTKLEKAN</sequence>
<dbReference type="PANTHER" id="PTHR10683:SF18">
    <property type="entry name" value="TRANSALDOLASE"/>
    <property type="match status" value="1"/>
</dbReference>
<dbReference type="KEGG" id="cgr:2890049"/>
<evidence type="ECO:0000313" key="12">
    <source>
        <dbReference type="EMBL" id="CAG61370.1"/>
    </source>
</evidence>
<name>Q6FMY5_CANGA</name>
<dbReference type="SUPFAM" id="SSF51569">
    <property type="entry name" value="Aldolase"/>
    <property type="match status" value="1"/>
</dbReference>
<dbReference type="CDD" id="cd00957">
    <property type="entry name" value="Transaldolase_TalAB"/>
    <property type="match status" value="1"/>
</dbReference>
<accession>Q6FMY5</accession>
<evidence type="ECO:0000313" key="11">
    <source>
        <dbReference type="CGD" id="CAL0134493"/>
    </source>
</evidence>
<keyword evidence="7 10" id="KW-0570">Pentose shunt</keyword>
<dbReference type="GO" id="GO:0005975">
    <property type="term" value="P:carbohydrate metabolic process"/>
    <property type="evidence" value="ECO:0007669"/>
    <property type="project" value="InterPro"/>
</dbReference>
<dbReference type="eggNOG" id="KOG2772">
    <property type="taxonomic scope" value="Eukaryota"/>
</dbReference>
<dbReference type="EMBL" id="CR380957">
    <property type="protein sequence ID" value="CAG61370.1"/>
    <property type="molecule type" value="Genomic_DNA"/>
</dbReference>
<dbReference type="PROSITE" id="PS01054">
    <property type="entry name" value="TRANSALDOLASE_1"/>
    <property type="match status" value="1"/>
</dbReference>
<gene>
    <name evidence="11 12" type="ordered locus">CAGL0K04235g</name>
</gene>
<dbReference type="AlphaFoldDB" id="Q6FMY5"/>
<comment type="similarity">
    <text evidence="3">Belongs to the transaldolase family. Type 1 subfamily.</text>
</comment>
<dbReference type="GO" id="GO:0005737">
    <property type="term" value="C:cytoplasm"/>
    <property type="evidence" value="ECO:0007669"/>
    <property type="project" value="InterPro"/>
</dbReference>
<dbReference type="GO" id="GO:0009052">
    <property type="term" value="P:pentose-phosphate shunt, non-oxidative branch"/>
    <property type="evidence" value="ECO:0007669"/>
    <property type="project" value="TreeGrafter"/>
</dbReference>
<dbReference type="STRING" id="284593.Q6FMY5"/>
<dbReference type="InParanoid" id="Q6FMY5"/>
<evidence type="ECO:0000313" key="13">
    <source>
        <dbReference type="Proteomes" id="UP000002428"/>
    </source>
</evidence>
<evidence type="ECO:0000256" key="5">
    <source>
        <dbReference type="ARBA" id="ARBA00018292"/>
    </source>
</evidence>
<comment type="function">
    <text evidence="1">Transaldolase is important for the balance of metabolites in the pentose-phosphate pathway.</text>
</comment>
<dbReference type="PROSITE" id="PS00958">
    <property type="entry name" value="TRANSALDOLASE_2"/>
    <property type="match status" value="1"/>
</dbReference>
<dbReference type="Pfam" id="PF00923">
    <property type="entry name" value="TAL_FSA"/>
    <property type="match status" value="1"/>
</dbReference>
<dbReference type="InterPro" id="IPR018225">
    <property type="entry name" value="Transaldolase_AS"/>
</dbReference>
<evidence type="ECO:0000256" key="6">
    <source>
        <dbReference type="ARBA" id="ARBA00022679"/>
    </source>
</evidence>
<dbReference type="GO" id="GO:0062040">
    <property type="term" value="C:fungal biofilm matrix"/>
    <property type="evidence" value="ECO:0000314"/>
    <property type="project" value="CGD"/>
</dbReference>
<evidence type="ECO:0000256" key="8">
    <source>
        <dbReference type="ARBA" id="ARBA00023270"/>
    </source>
</evidence>
<comment type="pathway">
    <text evidence="2 10">Carbohydrate degradation; pentose phosphate pathway; D-glyceraldehyde 3-phosphate and beta-D-fructose 6-phosphate from D-ribose 5-phosphate and D-xylulose 5-phosphate (non-oxidative stage): step 2/3.</text>
</comment>
<evidence type="ECO:0000256" key="7">
    <source>
        <dbReference type="ARBA" id="ARBA00023126"/>
    </source>
</evidence>
<dbReference type="UniPathway" id="UPA00115">
    <property type="reaction ID" value="UER00414"/>
</dbReference>
<dbReference type="Gene3D" id="3.20.20.70">
    <property type="entry name" value="Aldolase class I"/>
    <property type="match status" value="1"/>
</dbReference>
<dbReference type="GO" id="GO:0004801">
    <property type="term" value="F:transaldolase activity"/>
    <property type="evidence" value="ECO:0007669"/>
    <property type="project" value="UniProtKB-EC"/>
</dbReference>
<evidence type="ECO:0000256" key="9">
    <source>
        <dbReference type="ARBA" id="ARBA00048810"/>
    </source>
</evidence>
<dbReference type="NCBIfam" id="TIGR00874">
    <property type="entry name" value="talAB"/>
    <property type="match status" value="1"/>
</dbReference>
<dbReference type="InterPro" id="IPR013785">
    <property type="entry name" value="Aldolase_TIM"/>
</dbReference>
<dbReference type="InterPro" id="IPR001585">
    <property type="entry name" value="TAL/FSA"/>
</dbReference>
<keyword evidence="8" id="KW-0704">Schiff base</keyword>
<dbReference type="GO" id="GO:0034599">
    <property type="term" value="P:cellular response to oxidative stress"/>
    <property type="evidence" value="ECO:0007669"/>
    <property type="project" value="EnsemblFungi"/>
</dbReference>
<dbReference type="CGD" id="CAL0134493">
    <property type="gene designation" value="CAGL0K04235g"/>
</dbReference>
<dbReference type="HOGENOM" id="CLU_047470_0_1_1"/>
<dbReference type="VEuPathDB" id="FungiDB:CAGL0K04235g"/>
<dbReference type="PANTHER" id="PTHR10683">
    <property type="entry name" value="TRANSALDOLASE"/>
    <property type="match status" value="1"/>
</dbReference>
<comment type="function">
    <text evidence="10">Catalyzes the rate-limiting step of the non-oxidative phase in the pentose phosphate pathway. Catalyzes the reversible conversion of sedheptulose-7-phosphate and D-glyceraldehyde 3-phosphate into erythrose-4-phosphate and beta-D-fructose 6-phosphate.</text>
</comment>
<keyword evidence="13" id="KW-1185">Reference proteome</keyword>
<proteinExistence type="inferred from homology"/>
<dbReference type="EC" id="2.2.1.2" evidence="4 10"/>
<evidence type="ECO:0000256" key="3">
    <source>
        <dbReference type="ARBA" id="ARBA00008012"/>
    </source>
</evidence>
<organism evidence="12 13">
    <name type="scientific">Candida glabrata (strain ATCC 2001 / BCRC 20586 / JCM 3761 / NBRC 0622 / NRRL Y-65 / CBS 138)</name>
    <name type="common">Yeast</name>
    <name type="synonym">Nakaseomyces glabratus</name>
    <dbReference type="NCBI Taxonomy" id="284593"/>
    <lineage>
        <taxon>Eukaryota</taxon>
        <taxon>Fungi</taxon>
        <taxon>Dikarya</taxon>
        <taxon>Ascomycota</taxon>
        <taxon>Saccharomycotina</taxon>
        <taxon>Saccharomycetes</taxon>
        <taxon>Saccharomycetales</taxon>
        <taxon>Saccharomycetaceae</taxon>
        <taxon>Nakaseomyces</taxon>
    </lineage>
</organism>
<protein>
    <recommendedName>
        <fullName evidence="5 10">Transaldolase</fullName>
        <ecNumber evidence="4 10">2.2.1.2</ecNumber>
    </recommendedName>
</protein>
<dbReference type="InterPro" id="IPR004730">
    <property type="entry name" value="Transaldolase_1"/>
</dbReference>
<keyword evidence="6 10" id="KW-0808">Transferase</keyword>